<proteinExistence type="predicted"/>
<evidence type="ECO:0000313" key="2">
    <source>
        <dbReference type="EMBL" id="GAA4618340.1"/>
    </source>
</evidence>
<evidence type="ECO:0000256" key="1">
    <source>
        <dbReference type="SAM" id="SignalP"/>
    </source>
</evidence>
<comment type="caution">
    <text evidence="2">The sequence shown here is derived from an EMBL/GenBank/DDBJ whole genome shotgun (WGS) entry which is preliminary data.</text>
</comment>
<dbReference type="EMBL" id="BAABHJ010000040">
    <property type="protein sequence ID" value="GAA4618340.1"/>
    <property type="molecule type" value="Genomic_DNA"/>
</dbReference>
<dbReference type="RefSeq" id="WP_345366549.1">
    <property type="nucleotide sequence ID" value="NZ_BAABHJ010000040.1"/>
</dbReference>
<gene>
    <name evidence="2" type="ORF">GCM10023195_82370</name>
</gene>
<evidence type="ECO:0000313" key="3">
    <source>
        <dbReference type="Proteomes" id="UP001500212"/>
    </source>
</evidence>
<sequence>MRRSLAIAAGLALAALTFSGTADAAPTRTQSTAAPKTYHRTRIIGFNAGPEPVRKGRSLTVHGTLQWHGKIWHPVKGAKVKILFRPGLKAPLTTAATVTTDRYGRWSKKFKATKSGIWYAVANFGDDSPYLSIATSGDYVQVK</sequence>
<organism evidence="2 3">
    <name type="scientific">Actinoallomurus liliacearum</name>
    <dbReference type="NCBI Taxonomy" id="1080073"/>
    <lineage>
        <taxon>Bacteria</taxon>
        <taxon>Bacillati</taxon>
        <taxon>Actinomycetota</taxon>
        <taxon>Actinomycetes</taxon>
        <taxon>Streptosporangiales</taxon>
        <taxon>Thermomonosporaceae</taxon>
        <taxon>Actinoallomurus</taxon>
    </lineage>
</organism>
<feature type="chain" id="PRO_5046968667" evidence="1">
    <location>
        <begin position="25"/>
        <end position="143"/>
    </location>
</feature>
<name>A0ABP8TZM3_9ACTN</name>
<feature type="signal peptide" evidence="1">
    <location>
        <begin position="1"/>
        <end position="24"/>
    </location>
</feature>
<dbReference type="Proteomes" id="UP001500212">
    <property type="component" value="Unassembled WGS sequence"/>
</dbReference>
<keyword evidence="3" id="KW-1185">Reference proteome</keyword>
<reference evidence="3" key="1">
    <citation type="journal article" date="2019" name="Int. J. Syst. Evol. Microbiol.">
        <title>The Global Catalogue of Microorganisms (GCM) 10K type strain sequencing project: providing services to taxonomists for standard genome sequencing and annotation.</title>
        <authorList>
            <consortium name="The Broad Institute Genomics Platform"/>
            <consortium name="The Broad Institute Genome Sequencing Center for Infectious Disease"/>
            <person name="Wu L."/>
            <person name="Ma J."/>
        </authorList>
    </citation>
    <scope>NUCLEOTIDE SEQUENCE [LARGE SCALE GENOMIC DNA]</scope>
    <source>
        <strain evidence="3">JCM 17938</strain>
    </source>
</reference>
<keyword evidence="1" id="KW-0732">Signal</keyword>
<accession>A0ABP8TZM3</accession>
<protein>
    <submittedName>
        <fullName evidence="2">Uncharacterized protein</fullName>
    </submittedName>
</protein>